<dbReference type="AlphaFoldDB" id="A0A6P7K757"/>
<dbReference type="InterPro" id="IPR000436">
    <property type="entry name" value="Sushi_SCR_CCP_dom"/>
</dbReference>
<feature type="region of interest" description="Disordered" evidence="6">
    <location>
        <begin position="194"/>
        <end position="250"/>
    </location>
</feature>
<keyword evidence="4 5" id="KW-1015">Disulfide bond</keyword>
<evidence type="ECO:0000256" key="3">
    <source>
        <dbReference type="ARBA" id="ARBA00022729"/>
    </source>
</evidence>
<keyword evidence="3 7" id="KW-0732">Signal</keyword>
<dbReference type="SMART" id="SM00032">
    <property type="entry name" value="CCP"/>
    <property type="match status" value="3"/>
</dbReference>
<protein>
    <submittedName>
        <fullName evidence="10">Complement factor H-like isoform X1</fullName>
    </submittedName>
</protein>
<feature type="domain" description="Sushi" evidence="8">
    <location>
        <begin position="29"/>
        <end position="88"/>
    </location>
</feature>
<proteinExistence type="predicted"/>
<dbReference type="PANTHER" id="PTHR45785:SF2">
    <property type="entry name" value="COMPLEMENT FACTOR H-RELATED"/>
    <property type="match status" value="1"/>
</dbReference>
<dbReference type="SUPFAM" id="SSF57535">
    <property type="entry name" value="Complement control module/SCR domain"/>
    <property type="match status" value="3"/>
</dbReference>
<dbReference type="Pfam" id="PF00084">
    <property type="entry name" value="Sushi"/>
    <property type="match status" value="3"/>
</dbReference>
<dbReference type="RefSeq" id="XP_028283401.1">
    <property type="nucleotide sequence ID" value="XM_028427600.1"/>
</dbReference>
<name>A0A6P7K757_9TELE</name>
<reference evidence="10" key="1">
    <citation type="submission" date="2025-08" db="UniProtKB">
        <authorList>
            <consortium name="RefSeq"/>
        </authorList>
    </citation>
    <scope>IDENTIFICATION</scope>
</reference>
<evidence type="ECO:0000256" key="4">
    <source>
        <dbReference type="ARBA" id="ARBA00023157"/>
    </source>
</evidence>
<evidence type="ECO:0000256" key="7">
    <source>
        <dbReference type="SAM" id="SignalP"/>
    </source>
</evidence>
<gene>
    <name evidence="10" type="primary">LOC114449768</name>
</gene>
<dbReference type="PANTHER" id="PTHR45785">
    <property type="entry name" value="COMPLEMENT FACTOR H-RELATED"/>
    <property type="match status" value="1"/>
</dbReference>
<dbReference type="Proteomes" id="UP000515145">
    <property type="component" value="Chromosome 17"/>
</dbReference>
<feature type="chain" id="PRO_5027895534" evidence="7">
    <location>
        <begin position="29"/>
        <end position="250"/>
    </location>
</feature>
<evidence type="ECO:0000256" key="5">
    <source>
        <dbReference type="PROSITE-ProRule" id="PRU00302"/>
    </source>
</evidence>
<evidence type="ECO:0000313" key="9">
    <source>
        <dbReference type="Proteomes" id="UP000515145"/>
    </source>
</evidence>
<keyword evidence="9" id="KW-1185">Reference proteome</keyword>
<evidence type="ECO:0000313" key="10">
    <source>
        <dbReference type="RefSeq" id="XP_028283401.1"/>
    </source>
</evidence>
<feature type="compositionally biased region" description="Basic and acidic residues" evidence="6">
    <location>
        <begin position="240"/>
        <end position="250"/>
    </location>
</feature>
<dbReference type="InterPro" id="IPR035976">
    <property type="entry name" value="Sushi/SCR/CCP_sf"/>
</dbReference>
<feature type="compositionally biased region" description="Polar residues" evidence="6">
    <location>
        <begin position="194"/>
        <end position="205"/>
    </location>
</feature>
<feature type="domain" description="Sushi" evidence="8">
    <location>
        <begin position="151"/>
        <end position="213"/>
    </location>
</feature>
<feature type="signal peptide" evidence="7">
    <location>
        <begin position="1"/>
        <end position="28"/>
    </location>
</feature>
<dbReference type="CDD" id="cd00033">
    <property type="entry name" value="CCP"/>
    <property type="match status" value="2"/>
</dbReference>
<sequence length="250" mass="27087">MCISWLGFALLIWLPGLLHVLTLSSVSGQPCPAPKLDDGYVIPQKNSFHHDDSLTYGCDSGLKPAAEGWWATSTCQNGKWSHEPQCISENACLPPTIKNGNITANTKGWYENGSRIEVTCNEGYELKAESASIYCTDSIWSPLRVCKKSTNACSEPPKRHNAAIISGGYREVFAHNTEVQYICKEGYNTDGTNSEGSIRCSSGSWNEGPECREPGHGGPAAEETHTSVDSGPQTAGGGCHQDDIQYKRCP</sequence>
<dbReference type="InterPro" id="IPR051503">
    <property type="entry name" value="ComplSys_Reg/VirEntry_Med"/>
</dbReference>
<feature type="domain" description="Sushi" evidence="8">
    <location>
        <begin position="90"/>
        <end position="148"/>
    </location>
</feature>
<evidence type="ECO:0000256" key="2">
    <source>
        <dbReference type="ARBA" id="ARBA00022659"/>
    </source>
</evidence>
<comment type="caution">
    <text evidence="5">Lacks conserved residue(s) required for the propagation of feature annotation.</text>
</comment>
<keyword evidence="2 5" id="KW-0768">Sushi</keyword>
<evidence type="ECO:0000256" key="6">
    <source>
        <dbReference type="SAM" id="MobiDB-lite"/>
    </source>
</evidence>
<dbReference type="Gene3D" id="2.10.70.10">
    <property type="entry name" value="Complement Module, domain 1"/>
    <property type="match status" value="3"/>
</dbReference>
<dbReference type="PROSITE" id="PS50923">
    <property type="entry name" value="SUSHI"/>
    <property type="match status" value="3"/>
</dbReference>
<feature type="disulfide bond" evidence="5">
    <location>
        <begin position="92"/>
        <end position="135"/>
    </location>
</feature>
<evidence type="ECO:0000256" key="1">
    <source>
        <dbReference type="ARBA" id="ARBA00004328"/>
    </source>
</evidence>
<dbReference type="InParanoid" id="A0A6P7K757"/>
<accession>A0A6P7K757</accession>
<dbReference type="OrthoDB" id="9984531at2759"/>
<dbReference type="GeneID" id="114449768"/>
<comment type="subcellular location">
    <subcellularLocation>
        <location evidence="1">Virion</location>
    </subcellularLocation>
</comment>
<organism evidence="9 10">
    <name type="scientific">Parambassis ranga</name>
    <name type="common">Indian glassy fish</name>
    <dbReference type="NCBI Taxonomy" id="210632"/>
    <lineage>
        <taxon>Eukaryota</taxon>
        <taxon>Metazoa</taxon>
        <taxon>Chordata</taxon>
        <taxon>Craniata</taxon>
        <taxon>Vertebrata</taxon>
        <taxon>Euteleostomi</taxon>
        <taxon>Actinopterygii</taxon>
        <taxon>Neopterygii</taxon>
        <taxon>Teleostei</taxon>
        <taxon>Neoteleostei</taxon>
        <taxon>Acanthomorphata</taxon>
        <taxon>Ovalentaria</taxon>
        <taxon>Ambassidae</taxon>
        <taxon>Parambassis</taxon>
    </lineage>
</organism>
<evidence type="ECO:0000259" key="8">
    <source>
        <dbReference type="PROSITE" id="PS50923"/>
    </source>
</evidence>